<organism evidence="1 2">
    <name type="scientific">Gottfriedia luciferensis</name>
    <dbReference type="NCBI Taxonomy" id="178774"/>
    <lineage>
        <taxon>Bacteria</taxon>
        <taxon>Bacillati</taxon>
        <taxon>Bacillota</taxon>
        <taxon>Bacilli</taxon>
        <taxon>Bacillales</taxon>
        <taxon>Bacillaceae</taxon>
        <taxon>Gottfriedia</taxon>
    </lineage>
</organism>
<proteinExistence type="predicted"/>
<dbReference type="Pfam" id="PF13171">
    <property type="entry name" value="DUF4004"/>
    <property type="match status" value="1"/>
</dbReference>
<protein>
    <recommendedName>
        <fullName evidence="3">DUF4004 domain-containing protein</fullName>
    </recommendedName>
</protein>
<dbReference type="RefSeq" id="WP_069032860.1">
    <property type="nucleotide sequence ID" value="NZ_MDKC01000004.1"/>
</dbReference>
<name>A0ABX2ZUP5_9BACI</name>
<reference evidence="1 2" key="1">
    <citation type="submission" date="2016-07" db="EMBL/GenBank/DDBJ databases">
        <authorList>
            <person name="Townsley L."/>
            <person name="Shank E.A."/>
        </authorList>
    </citation>
    <scope>NUCLEOTIDE SEQUENCE [LARGE SCALE GENOMIC DNA]</scope>
    <source>
        <strain evidence="1 2">CH01</strain>
    </source>
</reference>
<keyword evidence="2" id="KW-1185">Reference proteome</keyword>
<dbReference type="InterPro" id="IPR025063">
    <property type="entry name" value="DUF4004"/>
</dbReference>
<comment type="caution">
    <text evidence="1">The sequence shown here is derived from an EMBL/GenBank/DDBJ whole genome shotgun (WGS) entry which is preliminary data.</text>
</comment>
<gene>
    <name evidence="1" type="ORF">BED47_17215</name>
</gene>
<evidence type="ECO:0008006" key="3">
    <source>
        <dbReference type="Google" id="ProtNLM"/>
    </source>
</evidence>
<evidence type="ECO:0000313" key="1">
    <source>
        <dbReference type="EMBL" id="ODG92921.1"/>
    </source>
</evidence>
<accession>A0ABX2ZUP5</accession>
<dbReference type="EMBL" id="MDKC01000004">
    <property type="protein sequence ID" value="ODG92921.1"/>
    <property type="molecule type" value="Genomic_DNA"/>
</dbReference>
<sequence length="205" mass="23858">MGEELISKKDLLQLTGISYGQLYRWKRKNIIPEEWFMKKSSFTGQETFFPKQRILDRIEKIKELKDDQSLDDIARVFSVNEEIVSDRGNATLSLEQIPKQVVQIYQSLFPNTKLEHLSTVQLCSLLFVNEWLSNGSVTIEEIKQFLNLVETHKNQINLDDATVIYIRKFGMGTWIIGNQHETFVDQKDSILINVTLSNYLNKSIK</sequence>
<dbReference type="Proteomes" id="UP000094580">
    <property type="component" value="Unassembled WGS sequence"/>
</dbReference>
<evidence type="ECO:0000313" key="2">
    <source>
        <dbReference type="Proteomes" id="UP000094580"/>
    </source>
</evidence>